<dbReference type="Pfam" id="PF02643">
    <property type="entry name" value="DUF192"/>
    <property type="match status" value="1"/>
</dbReference>
<dbReference type="InterPro" id="IPR038695">
    <property type="entry name" value="Saro_0823-like_sf"/>
</dbReference>
<dbReference type="Proteomes" id="UP000178602">
    <property type="component" value="Unassembled WGS sequence"/>
</dbReference>
<accession>A0A1F4T737</accession>
<comment type="caution">
    <text evidence="1">The sequence shown here is derived from an EMBL/GenBank/DDBJ whole genome shotgun (WGS) entry which is preliminary data.</text>
</comment>
<dbReference type="PANTHER" id="PTHR37953:SF1">
    <property type="entry name" value="UPF0127 PROTEIN MJ1496"/>
    <property type="match status" value="1"/>
</dbReference>
<sequence length="151" mass="17034">MPINLLVLILGLTFWTMLAPGPNPEAIFHGRSTTNAVIGEKRYELEIADDLTERGRGLSWRKTLAKNRGMLFIFEKPGRYIFTMEGMLLPLDFIWLKQGKVVDLKEAVNPTAPDRPSTNIEAKNDFDQVIELNAGEINAARVKLGDRVAYF</sequence>
<protein>
    <recommendedName>
        <fullName evidence="3">DUF192 domain-containing protein</fullName>
    </recommendedName>
</protein>
<dbReference type="Gene3D" id="2.60.120.1140">
    <property type="entry name" value="Protein of unknown function DUF192"/>
    <property type="match status" value="1"/>
</dbReference>
<evidence type="ECO:0000313" key="1">
    <source>
        <dbReference type="EMBL" id="OGC28339.1"/>
    </source>
</evidence>
<name>A0A1F4T737_UNCSA</name>
<dbReference type="AlphaFoldDB" id="A0A1F4T737"/>
<gene>
    <name evidence="1" type="ORF">A3K49_05095</name>
</gene>
<dbReference type="PANTHER" id="PTHR37953">
    <property type="entry name" value="UPF0127 PROTEIN MJ1496"/>
    <property type="match status" value="1"/>
</dbReference>
<evidence type="ECO:0008006" key="3">
    <source>
        <dbReference type="Google" id="ProtNLM"/>
    </source>
</evidence>
<organism evidence="1 2">
    <name type="scientific">candidate division WOR-1 bacterium RIFOXYC12_FULL_54_18</name>
    <dbReference type="NCBI Taxonomy" id="1802584"/>
    <lineage>
        <taxon>Bacteria</taxon>
        <taxon>Bacillati</taxon>
        <taxon>Saganbacteria</taxon>
    </lineage>
</organism>
<proteinExistence type="predicted"/>
<dbReference type="InterPro" id="IPR003795">
    <property type="entry name" value="DUF192"/>
</dbReference>
<evidence type="ECO:0000313" key="2">
    <source>
        <dbReference type="Proteomes" id="UP000178602"/>
    </source>
</evidence>
<dbReference type="EMBL" id="MEUG01000001">
    <property type="protein sequence ID" value="OGC28339.1"/>
    <property type="molecule type" value="Genomic_DNA"/>
</dbReference>
<reference evidence="1 2" key="1">
    <citation type="journal article" date="2016" name="Nat. Commun.">
        <title>Thousands of microbial genomes shed light on interconnected biogeochemical processes in an aquifer system.</title>
        <authorList>
            <person name="Anantharaman K."/>
            <person name="Brown C.T."/>
            <person name="Hug L.A."/>
            <person name="Sharon I."/>
            <person name="Castelle C.J."/>
            <person name="Probst A.J."/>
            <person name="Thomas B.C."/>
            <person name="Singh A."/>
            <person name="Wilkins M.J."/>
            <person name="Karaoz U."/>
            <person name="Brodie E.L."/>
            <person name="Williams K.H."/>
            <person name="Hubbard S.S."/>
            <person name="Banfield J.F."/>
        </authorList>
    </citation>
    <scope>NUCLEOTIDE SEQUENCE [LARGE SCALE GENOMIC DNA]</scope>
</reference>